<feature type="region of interest" description="Disordered" evidence="6">
    <location>
        <begin position="434"/>
        <end position="473"/>
    </location>
</feature>
<comment type="caution">
    <text evidence="9">The sequence shown here is derived from an EMBL/GenBank/DDBJ whole genome shotgun (WGS) entry which is preliminary data.</text>
</comment>
<dbReference type="InterPro" id="IPR036388">
    <property type="entry name" value="WH-like_DNA-bd_sf"/>
</dbReference>
<dbReference type="InterPro" id="IPR013324">
    <property type="entry name" value="RNA_pol_sigma_r3/r4-like"/>
</dbReference>
<feature type="compositionally biased region" description="Low complexity" evidence="6">
    <location>
        <begin position="314"/>
        <end position="326"/>
    </location>
</feature>
<dbReference type="InterPro" id="IPR027383">
    <property type="entry name" value="Znf_put"/>
</dbReference>
<evidence type="ECO:0000256" key="1">
    <source>
        <dbReference type="ARBA" id="ARBA00010641"/>
    </source>
</evidence>
<dbReference type="InterPro" id="IPR013325">
    <property type="entry name" value="RNA_pol_sigma_r2"/>
</dbReference>
<feature type="compositionally biased region" description="Basic residues" evidence="6">
    <location>
        <begin position="461"/>
        <end position="473"/>
    </location>
</feature>
<keyword evidence="10" id="KW-1185">Reference proteome</keyword>
<sequence>MEEPATTGAGDATLLSRVRDGDVSAYATLYERHVDAARRLARHLTGGGADATAAEDAVQDAFTKVLGMLRRGGGPDSGFRPYLLTAVRRSVYDRARADRRVHRTDRIEEFDEGAPFEDPAVAALERSMIVRAYRSLPERWQEVLWHTEVEGAKPSEVAPLLGLTANGAAALAYRAREGLRQAYLQMHMDALPDARRECRPALEKLGSYVRGGLAGREARRVRRHLDGCADCKAVCAELAEVNAALREALGPLVLGTAAGMALASKGGLFTWLRHLPKRQQQALAGGGAVAVAAAVAAAMMLVSGEEPLRPAHDPPAAVQAGAAAPAAKPPAKPPARRPAPQPVAPPPVVMVKPVAHRPAPRPKPHVPAKPVRRPPKKHPHARPPAPHVHKRPQGLFVRVAVGSAGQGAGVHVRVGREVRVDVGAGIGGGTGGGVRVEVGAGPPAGIPPQVTAPVLADGRPHGRLKTRSRSPYG</sequence>
<evidence type="ECO:0000256" key="2">
    <source>
        <dbReference type="ARBA" id="ARBA00023015"/>
    </source>
</evidence>
<feature type="compositionally biased region" description="Basic residues" evidence="6">
    <location>
        <begin position="354"/>
        <end position="389"/>
    </location>
</feature>
<evidence type="ECO:0000256" key="5">
    <source>
        <dbReference type="ARBA" id="ARBA00023163"/>
    </source>
</evidence>
<dbReference type="InterPro" id="IPR007627">
    <property type="entry name" value="RNA_pol_sigma70_r2"/>
</dbReference>
<evidence type="ECO:0000313" key="9">
    <source>
        <dbReference type="EMBL" id="GAA2129963.1"/>
    </source>
</evidence>
<dbReference type="PANTHER" id="PTHR43133:SF8">
    <property type="entry name" value="RNA POLYMERASE SIGMA FACTOR HI_1459-RELATED"/>
    <property type="match status" value="1"/>
</dbReference>
<feature type="domain" description="RNA polymerase sigma-70 region 2" evidence="7">
    <location>
        <begin position="29"/>
        <end position="100"/>
    </location>
</feature>
<keyword evidence="5" id="KW-0804">Transcription</keyword>
<keyword evidence="2" id="KW-0805">Transcription regulation</keyword>
<dbReference type="SUPFAM" id="SSF88946">
    <property type="entry name" value="Sigma2 domain of RNA polymerase sigma factors"/>
    <property type="match status" value="1"/>
</dbReference>
<proteinExistence type="inferred from homology"/>
<reference evidence="9 10" key="1">
    <citation type="journal article" date="2019" name="Int. J. Syst. Evol. Microbiol.">
        <title>The Global Catalogue of Microorganisms (GCM) 10K type strain sequencing project: providing services to taxonomists for standard genome sequencing and annotation.</title>
        <authorList>
            <consortium name="The Broad Institute Genomics Platform"/>
            <consortium name="The Broad Institute Genome Sequencing Center for Infectious Disease"/>
            <person name="Wu L."/>
            <person name="Ma J."/>
        </authorList>
    </citation>
    <scope>NUCLEOTIDE SEQUENCE [LARGE SCALE GENOMIC DNA]</scope>
    <source>
        <strain evidence="9 10">JCM 13850</strain>
    </source>
</reference>
<keyword evidence="4" id="KW-0238">DNA-binding</keyword>
<dbReference type="RefSeq" id="WP_344264324.1">
    <property type="nucleotide sequence ID" value="NZ_BAAAMR010000014.1"/>
</dbReference>
<feature type="domain" description="Putative zinc-finger" evidence="8">
    <location>
        <begin position="198"/>
        <end position="231"/>
    </location>
</feature>
<evidence type="ECO:0000313" key="10">
    <source>
        <dbReference type="Proteomes" id="UP001501020"/>
    </source>
</evidence>
<dbReference type="Proteomes" id="UP001501020">
    <property type="component" value="Unassembled WGS sequence"/>
</dbReference>
<dbReference type="EMBL" id="BAAAMR010000014">
    <property type="protein sequence ID" value="GAA2129963.1"/>
    <property type="molecule type" value="Genomic_DNA"/>
</dbReference>
<comment type="similarity">
    <text evidence="1">Belongs to the sigma-70 factor family. ECF subfamily.</text>
</comment>
<dbReference type="InterPro" id="IPR014284">
    <property type="entry name" value="RNA_pol_sigma-70_dom"/>
</dbReference>
<dbReference type="Gene3D" id="1.10.1740.10">
    <property type="match status" value="1"/>
</dbReference>
<evidence type="ECO:0000256" key="4">
    <source>
        <dbReference type="ARBA" id="ARBA00023125"/>
    </source>
</evidence>
<evidence type="ECO:0000256" key="3">
    <source>
        <dbReference type="ARBA" id="ARBA00023082"/>
    </source>
</evidence>
<dbReference type="Pfam" id="PF04542">
    <property type="entry name" value="Sigma70_r2"/>
    <property type="match status" value="1"/>
</dbReference>
<evidence type="ECO:0000256" key="6">
    <source>
        <dbReference type="SAM" id="MobiDB-lite"/>
    </source>
</evidence>
<dbReference type="PANTHER" id="PTHR43133">
    <property type="entry name" value="RNA POLYMERASE ECF-TYPE SIGMA FACTO"/>
    <property type="match status" value="1"/>
</dbReference>
<dbReference type="Gene3D" id="1.10.10.10">
    <property type="entry name" value="Winged helix-like DNA-binding domain superfamily/Winged helix DNA-binding domain"/>
    <property type="match status" value="1"/>
</dbReference>
<dbReference type="InterPro" id="IPR039425">
    <property type="entry name" value="RNA_pol_sigma-70-like"/>
</dbReference>
<dbReference type="SUPFAM" id="SSF88659">
    <property type="entry name" value="Sigma3 and sigma4 domains of RNA polymerase sigma factors"/>
    <property type="match status" value="1"/>
</dbReference>
<dbReference type="NCBIfam" id="TIGR02937">
    <property type="entry name" value="sigma70-ECF"/>
    <property type="match status" value="1"/>
</dbReference>
<feature type="region of interest" description="Disordered" evidence="6">
    <location>
        <begin position="307"/>
        <end position="389"/>
    </location>
</feature>
<name>A0ABN2YN95_9ACTN</name>
<feature type="compositionally biased region" description="Pro residues" evidence="6">
    <location>
        <begin position="327"/>
        <end position="348"/>
    </location>
</feature>
<dbReference type="Gene3D" id="1.10.10.1320">
    <property type="entry name" value="Anti-sigma factor, zinc-finger domain"/>
    <property type="match status" value="1"/>
</dbReference>
<evidence type="ECO:0000259" key="8">
    <source>
        <dbReference type="Pfam" id="PF13490"/>
    </source>
</evidence>
<evidence type="ECO:0008006" key="11">
    <source>
        <dbReference type="Google" id="ProtNLM"/>
    </source>
</evidence>
<dbReference type="Pfam" id="PF13490">
    <property type="entry name" value="zf-HC2"/>
    <property type="match status" value="1"/>
</dbReference>
<dbReference type="InterPro" id="IPR041916">
    <property type="entry name" value="Anti_sigma_zinc_sf"/>
</dbReference>
<gene>
    <name evidence="9" type="ORF">GCM10009727_21730</name>
</gene>
<keyword evidence="3" id="KW-0731">Sigma factor</keyword>
<accession>A0ABN2YN95</accession>
<evidence type="ECO:0000259" key="7">
    <source>
        <dbReference type="Pfam" id="PF04542"/>
    </source>
</evidence>
<organism evidence="9 10">
    <name type="scientific">Actinomadura napierensis</name>
    <dbReference type="NCBI Taxonomy" id="267854"/>
    <lineage>
        <taxon>Bacteria</taxon>
        <taxon>Bacillati</taxon>
        <taxon>Actinomycetota</taxon>
        <taxon>Actinomycetes</taxon>
        <taxon>Streptosporangiales</taxon>
        <taxon>Thermomonosporaceae</taxon>
        <taxon>Actinomadura</taxon>
    </lineage>
</organism>
<protein>
    <recommendedName>
        <fullName evidence="11">Sigma-70 family RNA polymerase sigma factor</fullName>
    </recommendedName>
</protein>